<gene>
    <name evidence="8" type="primary">RUNDC1</name>
</gene>
<evidence type="ECO:0000256" key="3">
    <source>
        <dbReference type="ARBA" id="ARBA00055063"/>
    </source>
</evidence>
<keyword evidence="7" id="KW-1185">Reference proteome</keyword>
<evidence type="ECO:0000259" key="6">
    <source>
        <dbReference type="PROSITE" id="PS50826"/>
    </source>
</evidence>
<dbReference type="CTD" id="146923"/>
<sequence>MAAAEEAAEPIMVTAGFGPKAKDEDEEEEESLPPCETVRWAPVGAVAEAGPGEAAFSEETSAEEPGVAPASPPDSPGRTLRRLRAERRQLDSALLALSSHFAQVQFRLRQVVRGAPAEQQRLLRELEDFAFRGCPHVLGYGDSEDPASDEGYGLPGDRPRLWGEDQSEREKRDRLETQREKQKELILQLKTQLDDLETFAYQEGSYDSLPQSVVLERQRVIIDELIKKLDMNLNEDISSLSTEELRQRVDAAVAQIVNPARVKEQLVEQLKTQIRDLEMFISFIQDEGGSPLQTGDGHCECKASGKTGSGSTRTGGSSRLPPGNGRGKPEDVKRVREMGLHLMRRALAVLQIFAVSQFGCATGQIPQTLWQRGQCDRDYSPLLQRLELSVDRVKQLALRHQPHDHVITSANLQDLSLGGKDELTMAVRKELTVAVRDLLAHGLYAASPGMSLVMAPIACLLPAFSSAPETMHPWELFVKYYHAKNGRAYVESPARKLSQSFALPVVGTTVVTPKQSLLTAIHMVLTEHDPFKRSADSELKALVCMALNEQRLVSWVNLICKSGSLIEPHYQPWSYMAHTGFESALNLLSRLSSLKFSLPVDLAVRQLKNIKDAF</sequence>
<comment type="function">
    <text evidence="3">May play a role as p53/TP53 inhibitor and thus may have oncogenic activity.</text>
</comment>
<dbReference type="PROSITE" id="PS50826">
    <property type="entry name" value="RUN"/>
    <property type="match status" value="1"/>
</dbReference>
<keyword evidence="2" id="KW-0175">Coiled coil</keyword>
<name>A0A9B0WH81_CHRAS</name>
<feature type="compositionally biased region" description="Low complexity" evidence="5">
    <location>
        <begin position="41"/>
        <end position="59"/>
    </location>
</feature>
<feature type="domain" description="RUN" evidence="6">
    <location>
        <begin position="422"/>
        <end position="603"/>
    </location>
</feature>
<feature type="compositionally biased region" description="Basic and acidic residues" evidence="5">
    <location>
        <begin position="157"/>
        <end position="177"/>
    </location>
</feature>
<evidence type="ECO:0000256" key="2">
    <source>
        <dbReference type="ARBA" id="ARBA00023054"/>
    </source>
</evidence>
<organism evidence="7 8">
    <name type="scientific">Chrysochloris asiatica</name>
    <name type="common">Cape golden mole</name>
    <dbReference type="NCBI Taxonomy" id="185453"/>
    <lineage>
        <taxon>Eukaryota</taxon>
        <taxon>Metazoa</taxon>
        <taxon>Chordata</taxon>
        <taxon>Craniata</taxon>
        <taxon>Vertebrata</taxon>
        <taxon>Euteleostomi</taxon>
        <taxon>Mammalia</taxon>
        <taxon>Eutheria</taxon>
        <taxon>Afrotheria</taxon>
        <taxon>Chrysochloridae</taxon>
        <taxon>Chrysochlorinae</taxon>
        <taxon>Chrysochloris</taxon>
    </lineage>
</organism>
<dbReference type="Gene3D" id="1.20.58.900">
    <property type="match status" value="1"/>
</dbReference>
<evidence type="ECO:0000256" key="1">
    <source>
        <dbReference type="ARBA" id="ARBA00022553"/>
    </source>
</evidence>
<dbReference type="SMART" id="SM00593">
    <property type="entry name" value="RUN"/>
    <property type="match status" value="1"/>
</dbReference>
<dbReference type="PANTHER" id="PTHR47194">
    <property type="entry name" value="SORTING NEXIN-29-RELATED"/>
    <property type="match status" value="1"/>
</dbReference>
<dbReference type="AlphaFoldDB" id="A0A9B0WH81"/>
<accession>A0A9B0WH81</accession>
<dbReference type="FunFam" id="1.20.58.900:FF:000012">
    <property type="entry name" value="RUN domain-containing protein 1"/>
    <property type="match status" value="1"/>
</dbReference>
<reference evidence="8" key="1">
    <citation type="submission" date="2025-08" db="UniProtKB">
        <authorList>
            <consortium name="RefSeq"/>
        </authorList>
    </citation>
    <scope>IDENTIFICATION</scope>
    <source>
        <tissue evidence="8">Spleen</tissue>
    </source>
</reference>
<dbReference type="SUPFAM" id="SSF140741">
    <property type="entry name" value="RUN domain-like"/>
    <property type="match status" value="1"/>
</dbReference>
<dbReference type="InterPro" id="IPR058732">
    <property type="entry name" value="RUNDC1_M"/>
</dbReference>
<keyword evidence="1" id="KW-0597">Phosphoprotein</keyword>
<dbReference type="InterPro" id="IPR004012">
    <property type="entry name" value="Run_dom"/>
</dbReference>
<dbReference type="Pfam" id="PF02759">
    <property type="entry name" value="RUN"/>
    <property type="match status" value="1"/>
</dbReference>
<feature type="compositionally biased region" description="Low complexity" evidence="5">
    <location>
        <begin position="304"/>
        <end position="319"/>
    </location>
</feature>
<evidence type="ECO:0000256" key="5">
    <source>
        <dbReference type="SAM" id="MobiDB-lite"/>
    </source>
</evidence>
<dbReference type="RefSeq" id="XP_006832759.1">
    <property type="nucleotide sequence ID" value="XM_006832696.1"/>
</dbReference>
<protein>
    <recommendedName>
        <fullName evidence="4">RUN domain-containing protein 1</fullName>
    </recommendedName>
</protein>
<evidence type="ECO:0000313" key="7">
    <source>
        <dbReference type="Proteomes" id="UP000504623"/>
    </source>
</evidence>
<dbReference type="CDD" id="cd17683">
    <property type="entry name" value="RUN_RUNDC1"/>
    <property type="match status" value="1"/>
</dbReference>
<feature type="region of interest" description="Disordered" evidence="5">
    <location>
        <begin position="140"/>
        <end position="177"/>
    </location>
</feature>
<dbReference type="OrthoDB" id="10068328at2759"/>
<dbReference type="Pfam" id="PF26030">
    <property type="entry name" value="RUNDC1"/>
    <property type="match status" value="1"/>
</dbReference>
<dbReference type="PANTHER" id="PTHR47194:SF5">
    <property type="entry name" value="RUN DOMAIN-CONTAINING PROTEIN 1"/>
    <property type="match status" value="1"/>
</dbReference>
<feature type="region of interest" description="Disordered" evidence="5">
    <location>
        <begin position="294"/>
        <end position="331"/>
    </location>
</feature>
<feature type="region of interest" description="Disordered" evidence="5">
    <location>
        <begin position="1"/>
        <end position="79"/>
    </location>
</feature>
<dbReference type="InterPro" id="IPR037213">
    <property type="entry name" value="Run_dom_sf"/>
</dbReference>
<evidence type="ECO:0000313" key="8">
    <source>
        <dbReference type="RefSeq" id="XP_006832759.1"/>
    </source>
</evidence>
<dbReference type="GeneID" id="102831650"/>
<evidence type="ECO:0000256" key="4">
    <source>
        <dbReference type="ARBA" id="ARBA00072888"/>
    </source>
</evidence>
<dbReference type="Proteomes" id="UP000504623">
    <property type="component" value="Unplaced"/>
</dbReference>
<proteinExistence type="predicted"/>